<gene>
    <name evidence="1" type="ORF">CR513_53414</name>
</gene>
<dbReference type="Proteomes" id="UP000257109">
    <property type="component" value="Unassembled WGS sequence"/>
</dbReference>
<dbReference type="GO" id="GO:0003676">
    <property type="term" value="F:nucleic acid binding"/>
    <property type="evidence" value="ECO:0007669"/>
    <property type="project" value="InterPro"/>
</dbReference>
<dbReference type="EMBL" id="QJKJ01012888">
    <property type="protein sequence ID" value="RDX67669.1"/>
    <property type="molecule type" value="Genomic_DNA"/>
</dbReference>
<keyword evidence="2" id="KW-1185">Reference proteome</keyword>
<protein>
    <recommendedName>
        <fullName evidence="3">Integrase catalytic domain-containing protein</fullName>
    </recommendedName>
</protein>
<evidence type="ECO:0008006" key="3">
    <source>
        <dbReference type="Google" id="ProtNLM"/>
    </source>
</evidence>
<organism evidence="1 2">
    <name type="scientific">Mucuna pruriens</name>
    <name type="common">Velvet bean</name>
    <name type="synonym">Dolichos pruriens</name>
    <dbReference type="NCBI Taxonomy" id="157652"/>
    <lineage>
        <taxon>Eukaryota</taxon>
        <taxon>Viridiplantae</taxon>
        <taxon>Streptophyta</taxon>
        <taxon>Embryophyta</taxon>
        <taxon>Tracheophyta</taxon>
        <taxon>Spermatophyta</taxon>
        <taxon>Magnoliopsida</taxon>
        <taxon>eudicotyledons</taxon>
        <taxon>Gunneridae</taxon>
        <taxon>Pentapetalae</taxon>
        <taxon>rosids</taxon>
        <taxon>fabids</taxon>
        <taxon>Fabales</taxon>
        <taxon>Fabaceae</taxon>
        <taxon>Papilionoideae</taxon>
        <taxon>50 kb inversion clade</taxon>
        <taxon>NPAAA clade</taxon>
        <taxon>indigoferoid/millettioid clade</taxon>
        <taxon>Phaseoleae</taxon>
        <taxon>Mucuna</taxon>
    </lineage>
</organism>
<reference evidence="1" key="1">
    <citation type="submission" date="2018-05" db="EMBL/GenBank/DDBJ databases">
        <title>Draft genome of Mucuna pruriens seed.</title>
        <authorList>
            <person name="Nnadi N.E."/>
            <person name="Vos R."/>
            <person name="Hasami M.H."/>
            <person name="Devisetty U.K."/>
            <person name="Aguiy J.C."/>
        </authorList>
    </citation>
    <scope>NUCLEOTIDE SEQUENCE [LARGE SCALE GENOMIC DNA]</scope>
    <source>
        <strain evidence="1">JCA_2017</strain>
    </source>
</reference>
<evidence type="ECO:0000313" key="1">
    <source>
        <dbReference type="EMBL" id="RDX67669.1"/>
    </source>
</evidence>
<name>A0A371EP09_MUCPR</name>
<dbReference type="Gene3D" id="3.30.420.10">
    <property type="entry name" value="Ribonuclease H-like superfamily/Ribonuclease H"/>
    <property type="match status" value="1"/>
</dbReference>
<evidence type="ECO:0000313" key="2">
    <source>
        <dbReference type="Proteomes" id="UP000257109"/>
    </source>
</evidence>
<dbReference type="SUPFAM" id="SSF53098">
    <property type="entry name" value="Ribonuclease H-like"/>
    <property type="match status" value="1"/>
</dbReference>
<dbReference type="OrthoDB" id="1433117at2759"/>
<comment type="caution">
    <text evidence="1">The sequence shown here is derived from an EMBL/GenBank/DDBJ whole genome shotgun (WGS) entry which is preliminary data.</text>
</comment>
<dbReference type="AlphaFoldDB" id="A0A371EP09"/>
<dbReference type="InterPro" id="IPR036397">
    <property type="entry name" value="RNaseH_sf"/>
</dbReference>
<sequence length="229" mass="26741">MDEIHHDICRFHSSECTMASRLPECEGHDLVDHSSAKELQSITFAWPFSIWGMDILGLFPMAKGQVKFLLIVVDYFTKSIEVELLAPSPHKRSNDSYGNTSYEVRALPLGGDRQWHPVHKKFPTQILRRTRHQPQAFGTIAMIPIKVGEPSVRQNDFNPNDNSDAIRTDLDLVKKVREQVCIRQEVCRKRVARRYKSKLRPRDFREEDLVWRKTRGVRERKEDDKFIAN</sequence>
<accession>A0A371EP09</accession>
<proteinExistence type="predicted"/>
<feature type="non-terminal residue" evidence="1">
    <location>
        <position position="1"/>
    </location>
</feature>
<dbReference type="InterPro" id="IPR012337">
    <property type="entry name" value="RNaseH-like_sf"/>
</dbReference>